<organism evidence="2 3">
    <name type="scientific">Microbulbifer epialgicus</name>
    <dbReference type="NCBI Taxonomy" id="393907"/>
    <lineage>
        <taxon>Bacteria</taxon>
        <taxon>Pseudomonadati</taxon>
        <taxon>Pseudomonadota</taxon>
        <taxon>Gammaproteobacteria</taxon>
        <taxon>Cellvibrionales</taxon>
        <taxon>Microbulbiferaceae</taxon>
        <taxon>Microbulbifer</taxon>
    </lineage>
</organism>
<sequence>MESTEPAFYLQPTMWLQVVSVAGAVLAMLYGLFIVYKRITAKGQGFGPATLKAIGVVLFIPTILILAIVTEFQSETLAALLGTIAGYVLSDGKSE</sequence>
<keyword evidence="3" id="KW-1185">Reference proteome</keyword>
<dbReference type="EMBL" id="JBGMEK010000015">
    <property type="protein sequence ID" value="MFA0811042.1"/>
    <property type="molecule type" value="Genomic_DNA"/>
</dbReference>
<dbReference type="RefSeq" id="WP_371838613.1">
    <property type="nucleotide sequence ID" value="NZ_JBGMEK010000015.1"/>
</dbReference>
<comment type="caution">
    <text evidence="2">The sequence shown here is derived from an EMBL/GenBank/DDBJ whole genome shotgun (WGS) entry which is preliminary data.</text>
</comment>
<keyword evidence="1" id="KW-1133">Transmembrane helix</keyword>
<dbReference type="Proteomes" id="UP001569428">
    <property type="component" value="Unassembled WGS sequence"/>
</dbReference>
<protein>
    <submittedName>
        <fullName evidence="2">Uncharacterized protein</fullName>
    </submittedName>
</protein>
<evidence type="ECO:0000313" key="3">
    <source>
        <dbReference type="Proteomes" id="UP001569428"/>
    </source>
</evidence>
<feature type="transmembrane region" description="Helical" evidence="1">
    <location>
        <begin position="14"/>
        <end position="37"/>
    </location>
</feature>
<evidence type="ECO:0000313" key="2">
    <source>
        <dbReference type="EMBL" id="MFA0811042.1"/>
    </source>
</evidence>
<evidence type="ECO:0000256" key="1">
    <source>
        <dbReference type="SAM" id="Phobius"/>
    </source>
</evidence>
<keyword evidence="1" id="KW-0472">Membrane</keyword>
<proteinExistence type="predicted"/>
<keyword evidence="1" id="KW-0812">Transmembrane</keyword>
<name>A0ABV4NYE1_9GAMM</name>
<reference evidence="2 3" key="1">
    <citation type="submission" date="2024-08" db="EMBL/GenBank/DDBJ databases">
        <authorList>
            <person name="Ishaq N."/>
        </authorList>
    </citation>
    <scope>NUCLEOTIDE SEQUENCE [LARGE SCALE GENOMIC DNA]</scope>
    <source>
        <strain evidence="2 3">DSM 18651</strain>
    </source>
</reference>
<gene>
    <name evidence="2" type="ORF">ACCI49_08925</name>
</gene>
<accession>A0ABV4NYE1</accession>
<feature type="transmembrane region" description="Helical" evidence="1">
    <location>
        <begin position="49"/>
        <end position="69"/>
    </location>
</feature>